<sequence>MDKKGLTASFIFEAESGNYGEGIGNVTSLKKVSRGTGESYTYISRQALRFNIIEQMGENNTPLDVDGSVIQFAPDATIKDYAEIDLFGYMKTKKPTKTRAAVVRLSNAVSLESFNADLDFLTNKGLFDRYNAQGNEIKDGGNIAQSEIHKSYYAYTITIDLDKVGIDENYQDESGNPLEIKSEEKAKRVRSLLDTIKFLYRDIKGRRENLSPIFAIGGVYDIKNPFFENKLKVKNNKLVIDAIKDVYGLDKAIKESTHVGLIKGIFSNDVKIIEELNAKGMGEFFNSLKGEVEKYYSENE</sequence>
<organism evidence="3 4">
    <name type="scientific">Crassaminicella thermophila</name>
    <dbReference type="NCBI Taxonomy" id="2599308"/>
    <lineage>
        <taxon>Bacteria</taxon>
        <taxon>Bacillati</taxon>
        <taxon>Bacillota</taxon>
        <taxon>Clostridia</taxon>
        <taxon>Eubacteriales</taxon>
        <taxon>Clostridiaceae</taxon>
        <taxon>Crassaminicella</taxon>
    </lineage>
</organism>
<dbReference type="AlphaFoldDB" id="A0A5C0SDL0"/>
<dbReference type="Proteomes" id="UP000324646">
    <property type="component" value="Chromosome"/>
</dbReference>
<dbReference type="NCBIfam" id="TIGR02585">
    <property type="entry name" value="cas_Cst2_DevR"/>
    <property type="match status" value="1"/>
</dbReference>
<accession>A0A5C0SDL0</accession>
<keyword evidence="1" id="KW-0051">Antiviral defense</keyword>
<dbReference type="EMBL" id="CP042243">
    <property type="protein sequence ID" value="QEK11019.1"/>
    <property type="molecule type" value="Genomic_DNA"/>
</dbReference>
<dbReference type="GO" id="GO:0051607">
    <property type="term" value="P:defense response to virus"/>
    <property type="evidence" value="ECO:0007669"/>
    <property type="project" value="UniProtKB-KW"/>
</dbReference>
<reference evidence="3 4" key="1">
    <citation type="submission" date="2019-07" db="EMBL/GenBank/DDBJ databases">
        <title>Complete genome of Crassaminicella thermophila SY095.</title>
        <authorList>
            <person name="Li X."/>
        </authorList>
    </citation>
    <scope>NUCLEOTIDE SEQUENCE [LARGE SCALE GENOMIC DNA]</scope>
    <source>
        <strain evidence="3 4">SY095</strain>
    </source>
</reference>
<protein>
    <submittedName>
        <fullName evidence="3">Type I-B CRISPR-associated protein Cas7/Cst2/DevR</fullName>
    </submittedName>
</protein>
<evidence type="ECO:0000256" key="1">
    <source>
        <dbReference type="ARBA" id="ARBA00023118"/>
    </source>
</evidence>
<dbReference type="NCBIfam" id="TIGR01875">
    <property type="entry name" value="cas_MJ0381"/>
    <property type="match status" value="1"/>
</dbReference>
<comment type="function">
    <text evidence="2">CRISPR (clustered regularly interspaced short palindromic repeat) is an adaptive immune system that provides protection against mobile genetic elements (viruses, transposable elements and conjugative plasmids). CRISPR clusters contain spacers, sequences complementary to antecedent mobile elements, and target invading nucleic acids. CRISPR clusters are transcribed and processed into CRISPR RNA (crRNA).</text>
</comment>
<dbReference type="InterPro" id="IPR010154">
    <property type="entry name" value="CRISPR-assoc_Cas7/Cst2/DevR"/>
</dbReference>
<name>A0A5C0SDL0_CRATE</name>
<keyword evidence="4" id="KW-1185">Reference proteome</keyword>
<proteinExistence type="predicted"/>
<dbReference type="Pfam" id="PF01905">
    <property type="entry name" value="DevR"/>
    <property type="match status" value="1"/>
</dbReference>
<evidence type="ECO:0000313" key="3">
    <source>
        <dbReference type="EMBL" id="QEK11019.1"/>
    </source>
</evidence>
<dbReference type="OrthoDB" id="9781560at2"/>
<dbReference type="RefSeq" id="WP_148808094.1">
    <property type="nucleotide sequence ID" value="NZ_CP042243.1"/>
</dbReference>
<gene>
    <name evidence="3" type="primary">cas7i</name>
    <name evidence="3" type="ORF">FQB35_00765</name>
</gene>
<dbReference type="InterPro" id="IPR013414">
    <property type="entry name" value="Cas7/Cst2/DevR_sub_I-B/Tneap"/>
</dbReference>
<evidence type="ECO:0000256" key="2">
    <source>
        <dbReference type="ARBA" id="ARBA00025626"/>
    </source>
</evidence>
<evidence type="ECO:0000313" key="4">
    <source>
        <dbReference type="Proteomes" id="UP000324646"/>
    </source>
</evidence>
<dbReference type="KEGG" id="crs:FQB35_00765"/>